<evidence type="ECO:0000256" key="2">
    <source>
        <dbReference type="ARBA" id="ARBA00012438"/>
    </source>
</evidence>
<evidence type="ECO:0000259" key="7">
    <source>
        <dbReference type="PROSITE" id="PS50110"/>
    </source>
</evidence>
<keyword evidence="5" id="KW-0812">Transmembrane</keyword>
<reference evidence="9 10" key="1">
    <citation type="journal article" date="2021" name="Int. J. Syst. Evol. Microbiol.">
        <title>Steroidobacter gossypii sp. nov., isolated from soil of cotton cropping field.</title>
        <authorList>
            <person name="Huang R."/>
            <person name="Yang S."/>
            <person name="Zhen C."/>
            <person name="Liu W."/>
        </authorList>
    </citation>
    <scope>NUCLEOTIDE SEQUENCE [LARGE SCALE GENOMIC DNA]</scope>
    <source>
        <strain evidence="9 10">S1-65</strain>
    </source>
</reference>
<dbReference type="PROSITE" id="PS50924">
    <property type="entry name" value="MHYT"/>
    <property type="match status" value="1"/>
</dbReference>
<evidence type="ECO:0000313" key="9">
    <source>
        <dbReference type="EMBL" id="MBM0103398.1"/>
    </source>
</evidence>
<dbReference type="InterPro" id="IPR001789">
    <property type="entry name" value="Sig_transdc_resp-reg_receiver"/>
</dbReference>
<accession>A0ABS1WQZ9</accession>
<dbReference type="RefSeq" id="WP_203165374.1">
    <property type="nucleotide sequence ID" value="NZ_JAEVLS010000001.1"/>
</dbReference>
<evidence type="ECO:0000256" key="1">
    <source>
        <dbReference type="ARBA" id="ARBA00000085"/>
    </source>
</evidence>
<dbReference type="Pfam" id="PF02518">
    <property type="entry name" value="HATPase_c"/>
    <property type="match status" value="1"/>
</dbReference>
<dbReference type="CDD" id="cd00082">
    <property type="entry name" value="HisKA"/>
    <property type="match status" value="1"/>
</dbReference>
<gene>
    <name evidence="9" type="ORF">JM946_01515</name>
</gene>
<dbReference type="InterPro" id="IPR004358">
    <property type="entry name" value="Sig_transdc_His_kin-like_C"/>
</dbReference>
<dbReference type="SMART" id="SM00387">
    <property type="entry name" value="HATPase_c"/>
    <property type="match status" value="1"/>
</dbReference>
<dbReference type="SMART" id="SM00388">
    <property type="entry name" value="HisKA"/>
    <property type="match status" value="1"/>
</dbReference>
<proteinExistence type="predicted"/>
<sequence>MHIHPPIFVASSALIACLGSWTALDLFRRVHAHTGFWRGAWLVAAAAAMGLSIWAMHFVAMLGFNPGADVRYDVPLTLLSLLLPIAVTAFAFFSAAERGREHLIIGGLVMGAGICIMHYVGMSALITSATLTNETLYVVLAFLVAVFAAISALLVARRERTFLQRAGAALVLGFAIVGMHYTAMAGVRVTHTQTPVDVVPGGIDAIALAMVVTAGTLFILLLTLIAALSDRRLEAAAAEKVAAEARAAHALAEKADAQAALLHAQRLESLGRLTGGVAHDFNNLLTVVIGALDIILRQPENHERRKRLGEAALAAAKRGERLTAQLLAFARRQPLQPVSSDLNELVRECEPLIRGVAHEKLALDLRLCGDGAVALIDPTQFEALLLNLIVNAVDATPAGGRISIATRVRALEQDEVPGLAAGRYFQLDVSDTGQGMSQEVMSRIFEPFFTTKTAGKGTGLGLSQVYGFVRQSGGEVHVHSTPGSGTRFTICLPVREGQAAEPIRRPAAIRRQEHSLRVLLAEDDASVATITETMLRNLGHDVLRVENADQALSLLRSATTLDLLMSDVIMPGGMNGVELAREAATLRPGIKVLLCSGYAGESVDRALAAGSWPFLRKPYLQDELAALLQRFFEPATRQLIAG</sequence>
<dbReference type="SUPFAM" id="SSF55874">
    <property type="entry name" value="ATPase domain of HSP90 chaperone/DNA topoisomerase II/histidine kinase"/>
    <property type="match status" value="1"/>
</dbReference>
<dbReference type="InterPro" id="IPR036890">
    <property type="entry name" value="HATPase_C_sf"/>
</dbReference>
<dbReference type="Proteomes" id="UP000661077">
    <property type="component" value="Unassembled WGS sequence"/>
</dbReference>
<evidence type="ECO:0000256" key="3">
    <source>
        <dbReference type="ARBA" id="ARBA00022553"/>
    </source>
</evidence>
<organism evidence="9 10">
    <name type="scientific">Steroidobacter gossypii</name>
    <dbReference type="NCBI Taxonomy" id="2805490"/>
    <lineage>
        <taxon>Bacteria</taxon>
        <taxon>Pseudomonadati</taxon>
        <taxon>Pseudomonadota</taxon>
        <taxon>Gammaproteobacteria</taxon>
        <taxon>Steroidobacterales</taxon>
        <taxon>Steroidobacteraceae</taxon>
        <taxon>Steroidobacter</taxon>
    </lineage>
</organism>
<feature type="transmembrane region" description="Helical" evidence="5">
    <location>
        <begin position="135"/>
        <end position="156"/>
    </location>
</feature>
<feature type="transmembrane region" description="Helical" evidence="5">
    <location>
        <begin position="6"/>
        <end position="27"/>
    </location>
</feature>
<dbReference type="PROSITE" id="PS50110">
    <property type="entry name" value="RESPONSE_REGULATORY"/>
    <property type="match status" value="1"/>
</dbReference>
<evidence type="ECO:0000256" key="5">
    <source>
        <dbReference type="PROSITE-ProRule" id="PRU00244"/>
    </source>
</evidence>
<evidence type="ECO:0000259" key="8">
    <source>
        <dbReference type="PROSITE" id="PS50924"/>
    </source>
</evidence>
<comment type="catalytic activity">
    <reaction evidence="1">
        <text>ATP + protein L-histidine = ADP + protein N-phospho-L-histidine.</text>
        <dbReference type="EC" id="2.7.13.3"/>
    </reaction>
</comment>
<feature type="transmembrane region" description="Helical" evidence="5">
    <location>
        <begin position="39"/>
        <end position="64"/>
    </location>
</feature>
<feature type="domain" description="MHYT" evidence="8">
    <location>
        <begin position="4"/>
        <end position="190"/>
    </location>
</feature>
<dbReference type="SUPFAM" id="SSF47384">
    <property type="entry name" value="Homodimeric domain of signal transducing histidine kinase"/>
    <property type="match status" value="1"/>
</dbReference>
<dbReference type="Gene3D" id="3.40.50.2300">
    <property type="match status" value="1"/>
</dbReference>
<feature type="modified residue" description="4-aspartylphosphate" evidence="4">
    <location>
        <position position="567"/>
    </location>
</feature>
<dbReference type="EC" id="2.7.13.3" evidence="2"/>
<dbReference type="InterPro" id="IPR036097">
    <property type="entry name" value="HisK_dim/P_sf"/>
</dbReference>
<keyword evidence="10" id="KW-1185">Reference proteome</keyword>
<keyword evidence="3 4" id="KW-0597">Phosphoprotein</keyword>
<protein>
    <recommendedName>
        <fullName evidence="2">histidine kinase</fullName>
        <ecNumber evidence="2">2.7.13.3</ecNumber>
    </recommendedName>
</protein>
<dbReference type="PROSITE" id="PS50109">
    <property type="entry name" value="HIS_KIN"/>
    <property type="match status" value="1"/>
</dbReference>
<dbReference type="SMART" id="SM00448">
    <property type="entry name" value="REC"/>
    <property type="match status" value="1"/>
</dbReference>
<dbReference type="Pfam" id="PF03707">
    <property type="entry name" value="MHYT"/>
    <property type="match status" value="3"/>
</dbReference>
<feature type="transmembrane region" description="Helical" evidence="5">
    <location>
        <begin position="206"/>
        <end position="228"/>
    </location>
</feature>
<evidence type="ECO:0000259" key="6">
    <source>
        <dbReference type="PROSITE" id="PS50109"/>
    </source>
</evidence>
<dbReference type="SUPFAM" id="SSF52172">
    <property type="entry name" value="CheY-like"/>
    <property type="match status" value="1"/>
</dbReference>
<dbReference type="Gene3D" id="3.30.565.10">
    <property type="entry name" value="Histidine kinase-like ATPase, C-terminal domain"/>
    <property type="match status" value="1"/>
</dbReference>
<feature type="domain" description="Histidine kinase" evidence="6">
    <location>
        <begin position="276"/>
        <end position="496"/>
    </location>
</feature>
<dbReference type="PANTHER" id="PTHR43065:SF49">
    <property type="entry name" value="HISTIDINE KINASE"/>
    <property type="match status" value="1"/>
</dbReference>
<dbReference type="InterPro" id="IPR003661">
    <property type="entry name" value="HisK_dim/P_dom"/>
</dbReference>
<comment type="caution">
    <text evidence="9">The sequence shown here is derived from an EMBL/GenBank/DDBJ whole genome shotgun (WGS) entry which is preliminary data.</text>
</comment>
<keyword evidence="5" id="KW-0472">Membrane</keyword>
<dbReference type="Gene3D" id="1.10.287.130">
    <property type="match status" value="1"/>
</dbReference>
<feature type="domain" description="Response regulatory" evidence="7">
    <location>
        <begin position="517"/>
        <end position="632"/>
    </location>
</feature>
<evidence type="ECO:0000256" key="4">
    <source>
        <dbReference type="PROSITE-ProRule" id="PRU00169"/>
    </source>
</evidence>
<dbReference type="EMBL" id="JAEVLS010000001">
    <property type="protein sequence ID" value="MBM0103398.1"/>
    <property type="molecule type" value="Genomic_DNA"/>
</dbReference>
<feature type="transmembrane region" description="Helical" evidence="5">
    <location>
        <begin position="76"/>
        <end position="96"/>
    </location>
</feature>
<feature type="transmembrane region" description="Helical" evidence="5">
    <location>
        <begin position="103"/>
        <end position="129"/>
    </location>
</feature>
<dbReference type="Pfam" id="PF00512">
    <property type="entry name" value="HisKA"/>
    <property type="match status" value="1"/>
</dbReference>
<dbReference type="InterPro" id="IPR005467">
    <property type="entry name" value="His_kinase_dom"/>
</dbReference>
<dbReference type="InterPro" id="IPR011006">
    <property type="entry name" value="CheY-like_superfamily"/>
</dbReference>
<feature type="transmembrane region" description="Helical" evidence="5">
    <location>
        <begin position="168"/>
        <end position="186"/>
    </location>
</feature>
<name>A0ABS1WQZ9_9GAMM</name>
<evidence type="ECO:0000313" key="10">
    <source>
        <dbReference type="Proteomes" id="UP000661077"/>
    </source>
</evidence>
<dbReference type="Pfam" id="PF00072">
    <property type="entry name" value="Response_reg"/>
    <property type="match status" value="1"/>
</dbReference>
<dbReference type="PRINTS" id="PR00344">
    <property type="entry name" value="BCTRLSENSOR"/>
</dbReference>
<keyword evidence="5" id="KW-1133">Transmembrane helix</keyword>
<dbReference type="InterPro" id="IPR003594">
    <property type="entry name" value="HATPase_dom"/>
</dbReference>
<dbReference type="PANTHER" id="PTHR43065">
    <property type="entry name" value="SENSOR HISTIDINE KINASE"/>
    <property type="match status" value="1"/>
</dbReference>
<dbReference type="InterPro" id="IPR005330">
    <property type="entry name" value="MHYT_dom"/>
</dbReference>